<accession>A4QM15</accession>
<geneLocation type="chloroplast" evidence="1"/>
<keyword evidence="1" id="KW-0150">Chloroplast</keyword>
<evidence type="ECO:0000313" key="1">
    <source>
        <dbReference type="EMBL" id="ABP35337.1"/>
    </source>
</evidence>
<keyword evidence="1" id="KW-0934">Plastid</keyword>
<proteinExistence type="predicted"/>
<dbReference type="AlphaFoldDB" id="A4QM15"/>
<name>A4QM15_PINKO</name>
<organism evidence="1">
    <name type="scientific">Pinus koraiensis</name>
    <name type="common">Korean pine</name>
    <dbReference type="NCBI Taxonomy" id="88728"/>
    <lineage>
        <taxon>Eukaryota</taxon>
        <taxon>Viridiplantae</taxon>
        <taxon>Streptophyta</taxon>
        <taxon>Embryophyta</taxon>
        <taxon>Tracheophyta</taxon>
        <taxon>Spermatophyta</taxon>
        <taxon>Pinopsida</taxon>
        <taxon>Pinidae</taxon>
        <taxon>Conifers I</taxon>
        <taxon>Pinales</taxon>
        <taxon>Pinaceae</taxon>
        <taxon>Pinus</taxon>
        <taxon>Pinus subgen. Strobus</taxon>
    </lineage>
</organism>
<reference evidence="1" key="1">
    <citation type="submission" date="2007-04" db="EMBL/GenBank/DDBJ databases">
        <authorList>
            <person name="Noh E.W."/>
            <person name="Lee J.S."/>
            <person name="Choi Y.I."/>
            <person name="Han M.S."/>
            <person name="Yi Y.S."/>
            <person name="Han S.U."/>
        </authorList>
    </citation>
    <scope>NUCLEOTIDE SEQUENCE</scope>
</reference>
<dbReference type="EMBL" id="AY228468">
    <property type="protein sequence ID" value="ABP35337.1"/>
    <property type="molecule type" value="Genomic_DNA"/>
</dbReference>
<protein>
    <submittedName>
        <fullName evidence="1">ORF99</fullName>
    </submittedName>
</protein>
<sequence length="99" mass="11532">MKKSRSQVYQGSVFGSDFVDQSFPIHIFVGKIFLAILYIETRKIPNRHLHSRVFCKTPEWLFPSTRDIPPAPTSPFSSIKIKIFWDSEYCPESLRDLNP</sequence>